<gene>
    <name evidence="2" type="ORF">BN2614_LOCUS3</name>
</gene>
<keyword evidence="3" id="KW-1185">Reference proteome</keyword>
<name>A0A9X9ME43_GULGU</name>
<dbReference type="Proteomes" id="UP000269945">
    <property type="component" value="Unassembled WGS sequence"/>
</dbReference>
<reference evidence="2 3" key="1">
    <citation type="submission" date="2018-10" db="EMBL/GenBank/DDBJ databases">
        <authorList>
            <person name="Ekblom R."/>
            <person name="Jareborg N."/>
        </authorList>
    </citation>
    <scope>NUCLEOTIDE SEQUENCE [LARGE SCALE GENOMIC DNA]</scope>
    <source>
        <tissue evidence="2">Muscle</tissue>
    </source>
</reference>
<proteinExistence type="predicted"/>
<organism evidence="2 3">
    <name type="scientific">Gulo gulo</name>
    <name type="common">Wolverine</name>
    <name type="synonym">Gluton</name>
    <dbReference type="NCBI Taxonomy" id="48420"/>
    <lineage>
        <taxon>Eukaryota</taxon>
        <taxon>Metazoa</taxon>
        <taxon>Chordata</taxon>
        <taxon>Craniata</taxon>
        <taxon>Vertebrata</taxon>
        <taxon>Euteleostomi</taxon>
        <taxon>Mammalia</taxon>
        <taxon>Eutheria</taxon>
        <taxon>Laurasiatheria</taxon>
        <taxon>Carnivora</taxon>
        <taxon>Caniformia</taxon>
        <taxon>Musteloidea</taxon>
        <taxon>Mustelidae</taxon>
        <taxon>Guloninae</taxon>
        <taxon>Gulo</taxon>
    </lineage>
</organism>
<evidence type="ECO:0000313" key="2">
    <source>
        <dbReference type="EMBL" id="VCX43097.1"/>
    </source>
</evidence>
<sequence>ARCRGAGDGASFPENRNCYRPGISPERRQRASAGRERKAECRAEGRLWRSLRKGLFLRSRVSPRAGKADTHARLGSFSTAAAPPATCQQMPQAPHGRHGTGGEQETEMMRPVTRTEQCQPMRRASASSSQ</sequence>
<comment type="caution">
    <text evidence="2">The sequence shown here is derived from an EMBL/GenBank/DDBJ whole genome shotgun (WGS) entry which is preliminary data.</text>
</comment>
<feature type="non-terminal residue" evidence="2">
    <location>
        <position position="1"/>
    </location>
</feature>
<dbReference type="EMBL" id="CYRY02047177">
    <property type="protein sequence ID" value="VCX43097.1"/>
    <property type="molecule type" value="Genomic_DNA"/>
</dbReference>
<feature type="region of interest" description="Disordered" evidence="1">
    <location>
        <begin position="61"/>
        <end position="130"/>
    </location>
</feature>
<dbReference type="AlphaFoldDB" id="A0A9X9ME43"/>
<evidence type="ECO:0000313" key="3">
    <source>
        <dbReference type="Proteomes" id="UP000269945"/>
    </source>
</evidence>
<evidence type="ECO:0000256" key="1">
    <source>
        <dbReference type="SAM" id="MobiDB-lite"/>
    </source>
</evidence>
<feature type="compositionally biased region" description="Basic and acidic residues" evidence="1">
    <location>
        <begin position="25"/>
        <end position="40"/>
    </location>
</feature>
<protein>
    <submittedName>
        <fullName evidence="2">Uncharacterized protein</fullName>
    </submittedName>
</protein>
<accession>A0A9X9ME43</accession>
<feature type="region of interest" description="Disordered" evidence="1">
    <location>
        <begin position="1"/>
        <end position="40"/>
    </location>
</feature>